<dbReference type="EC" id="2.7.7.24" evidence="3"/>
<dbReference type="Proteomes" id="UP000215545">
    <property type="component" value="Unassembled WGS sequence"/>
</dbReference>
<evidence type="ECO:0000256" key="9">
    <source>
        <dbReference type="ARBA" id="ARBA00032492"/>
    </source>
</evidence>
<dbReference type="EMBL" id="FTLX01000002">
    <property type="protein sequence ID" value="SIQ38793.1"/>
    <property type="molecule type" value="Genomic_DNA"/>
</dbReference>
<evidence type="ECO:0000313" key="16">
    <source>
        <dbReference type="Proteomes" id="UP000215545"/>
    </source>
</evidence>
<evidence type="ECO:0000256" key="8">
    <source>
        <dbReference type="ARBA" id="ARBA00022842"/>
    </source>
</evidence>
<comment type="catalytic activity">
    <reaction evidence="11">
        <text>dTTP + alpha-D-glucose 1-phosphate + H(+) = dTDP-alpha-D-glucose + diphosphate</text>
        <dbReference type="Rhea" id="RHEA:15225"/>
        <dbReference type="ChEBI" id="CHEBI:15378"/>
        <dbReference type="ChEBI" id="CHEBI:33019"/>
        <dbReference type="ChEBI" id="CHEBI:37568"/>
        <dbReference type="ChEBI" id="CHEBI:57477"/>
        <dbReference type="ChEBI" id="CHEBI:58601"/>
        <dbReference type="EC" id="2.7.7.24"/>
    </reaction>
</comment>
<dbReference type="InterPro" id="IPR029044">
    <property type="entry name" value="Nucleotide-diphossugar_trans"/>
</dbReference>
<keyword evidence="13" id="KW-0167">Capsid protein</keyword>
<dbReference type="Pfam" id="PF00483">
    <property type="entry name" value="NTP_transferase"/>
    <property type="match status" value="1"/>
</dbReference>
<keyword evidence="6" id="KW-0548">Nucleotidyltransferase</keyword>
<gene>
    <name evidence="13" type="ORF">B1B05_05805</name>
    <name evidence="14" type="ORF">SAMN05443094_102385</name>
</gene>
<reference evidence="16" key="2">
    <citation type="submission" date="2017-03" db="EMBL/GenBank/DDBJ databases">
        <title>Bacillus sp. V-88(T) DSM27956, whole genome shotgun sequencing project.</title>
        <authorList>
            <person name="Dastager S.G."/>
            <person name="Neurgaonkar P.S."/>
            <person name="Dharne M.S."/>
        </authorList>
    </citation>
    <scope>NUCLEOTIDE SEQUENCE [LARGE SCALE GENOMIC DNA]</scope>
    <source>
        <strain evidence="16">DSM 25145</strain>
    </source>
</reference>
<feature type="domain" description="Nucleotidyl transferase" evidence="12">
    <location>
        <begin position="2"/>
        <end position="233"/>
    </location>
</feature>
<organism evidence="14 15">
    <name type="scientific">Domibacillus enclensis</name>
    <dbReference type="NCBI Taxonomy" id="1017273"/>
    <lineage>
        <taxon>Bacteria</taxon>
        <taxon>Bacillati</taxon>
        <taxon>Bacillota</taxon>
        <taxon>Bacilli</taxon>
        <taxon>Bacillales</taxon>
        <taxon>Bacillaceae</taxon>
        <taxon>Domibacillus</taxon>
    </lineage>
</organism>
<evidence type="ECO:0000259" key="12">
    <source>
        <dbReference type="Pfam" id="PF00483"/>
    </source>
</evidence>
<keyword evidence="8" id="KW-0460">Magnesium</keyword>
<evidence type="ECO:0000313" key="13">
    <source>
        <dbReference type="EMBL" id="OXS79285.1"/>
    </source>
</evidence>
<evidence type="ECO:0000256" key="2">
    <source>
        <dbReference type="ARBA" id="ARBA00010480"/>
    </source>
</evidence>
<dbReference type="Proteomes" id="UP000186385">
    <property type="component" value="Unassembled WGS sequence"/>
</dbReference>
<dbReference type="InterPro" id="IPR005835">
    <property type="entry name" value="NTP_transferase_dom"/>
</dbReference>
<comment type="cofactor">
    <cofactor evidence="1">
        <name>Mg(2+)</name>
        <dbReference type="ChEBI" id="CHEBI:18420"/>
    </cofactor>
</comment>
<dbReference type="SUPFAM" id="SSF53448">
    <property type="entry name" value="Nucleotide-diphospho-sugar transferases"/>
    <property type="match status" value="1"/>
</dbReference>
<accession>A0A1N6SCC0</accession>
<name>A0A1N6SCC0_9BACI</name>
<dbReference type="AlphaFoldDB" id="A0A1N6SCC0"/>
<evidence type="ECO:0000313" key="14">
    <source>
        <dbReference type="EMBL" id="SIQ38793.1"/>
    </source>
</evidence>
<keyword evidence="7" id="KW-0479">Metal-binding</keyword>
<dbReference type="InterPro" id="IPR005907">
    <property type="entry name" value="G1P_thy_trans_s"/>
</dbReference>
<evidence type="ECO:0000256" key="4">
    <source>
        <dbReference type="ARBA" id="ARBA00017654"/>
    </source>
</evidence>
<dbReference type="GO" id="GO:0008879">
    <property type="term" value="F:glucose-1-phosphate thymidylyltransferase activity"/>
    <property type="evidence" value="ECO:0007669"/>
    <property type="project" value="UniProtKB-EC"/>
</dbReference>
<evidence type="ECO:0000256" key="7">
    <source>
        <dbReference type="ARBA" id="ARBA00022723"/>
    </source>
</evidence>
<reference evidence="13" key="3">
    <citation type="submission" date="2017-03" db="EMBL/GenBank/DDBJ databases">
        <authorList>
            <person name="Dastager S.G."/>
            <person name="Neurgaonkar P.S."/>
            <person name="Dharne M.S."/>
        </authorList>
    </citation>
    <scope>NUCLEOTIDE SEQUENCE</scope>
    <source>
        <strain evidence="13">DSM 25145</strain>
    </source>
</reference>
<evidence type="ECO:0000256" key="10">
    <source>
        <dbReference type="ARBA" id="ARBA00032598"/>
    </source>
</evidence>
<proteinExistence type="inferred from homology"/>
<dbReference type="OrthoDB" id="9803871at2"/>
<evidence type="ECO:0000256" key="5">
    <source>
        <dbReference type="ARBA" id="ARBA00022679"/>
    </source>
</evidence>
<dbReference type="Gene3D" id="3.90.550.10">
    <property type="entry name" value="Spore Coat Polysaccharide Biosynthesis Protein SpsA, Chain A"/>
    <property type="match status" value="1"/>
</dbReference>
<reference evidence="14 15" key="1">
    <citation type="submission" date="2017-01" db="EMBL/GenBank/DDBJ databases">
        <authorList>
            <person name="Mah S.A."/>
            <person name="Swanson W.J."/>
            <person name="Moy G.W."/>
            <person name="Vacquier V.D."/>
        </authorList>
    </citation>
    <scope>NUCLEOTIDE SEQUENCE [LARGE SCALE GENOMIC DNA]</scope>
    <source>
        <strain evidence="14 15">NIO-1016</strain>
    </source>
</reference>
<comment type="similarity">
    <text evidence="2">Belongs to the glucose-1-phosphate thymidylyltransferase family.</text>
</comment>
<dbReference type="RefSeq" id="WP_045849672.1">
    <property type="nucleotide sequence ID" value="NZ_FTLX01000002.1"/>
</dbReference>
<keyword evidence="13" id="KW-0946">Virion</keyword>
<keyword evidence="16" id="KW-1185">Reference proteome</keyword>
<evidence type="ECO:0000256" key="6">
    <source>
        <dbReference type="ARBA" id="ARBA00022695"/>
    </source>
</evidence>
<evidence type="ECO:0000256" key="3">
    <source>
        <dbReference type="ARBA" id="ARBA00012461"/>
    </source>
</evidence>
<protein>
    <recommendedName>
        <fullName evidence="4">Glucose-1-phosphate thymidylyltransferase</fullName>
        <ecNumber evidence="3">2.7.7.24</ecNumber>
    </recommendedName>
    <alternativeName>
        <fullName evidence="10">dTDP-glucose pyrophosphorylase</fullName>
    </alternativeName>
    <alternativeName>
        <fullName evidence="9">dTDP-glucose synthase</fullName>
    </alternativeName>
</protein>
<dbReference type="PANTHER" id="PTHR43532:SF1">
    <property type="entry name" value="GLUCOSE-1-PHOSPHATE THYMIDYLYLTRANSFERASE 1"/>
    <property type="match status" value="1"/>
</dbReference>
<evidence type="ECO:0000256" key="1">
    <source>
        <dbReference type="ARBA" id="ARBA00001946"/>
    </source>
</evidence>
<keyword evidence="5 14" id="KW-0808">Transferase</keyword>
<evidence type="ECO:0000256" key="11">
    <source>
        <dbReference type="ARBA" id="ARBA00049336"/>
    </source>
</evidence>
<evidence type="ECO:0000313" key="15">
    <source>
        <dbReference type="Proteomes" id="UP000186385"/>
    </source>
</evidence>
<dbReference type="PANTHER" id="PTHR43532">
    <property type="entry name" value="GLUCOSE-1-PHOSPHATE THYMIDYLYLTRANSFERASE"/>
    <property type="match status" value="1"/>
</dbReference>
<dbReference type="GO" id="GO:0046872">
    <property type="term" value="F:metal ion binding"/>
    <property type="evidence" value="ECO:0007669"/>
    <property type="project" value="UniProtKB-KW"/>
</dbReference>
<dbReference type="STRING" id="1017273.SAMN05443094_102385"/>
<sequence length="244" mass="27279">MKGVILAGGKGTRLYPLTKITNKHLLPVGKEPMIFNPVKQLISCGITNILIITSTEHMGAMVNLLGSGKSLGCQFTYKVQDDALGIADALMLARNFAGNDKIVVILGDNIADTSIRPHVELFKRQKQGARVLLKEVGDPERYGVAAIDEKKIINIEEKPSQPKSEYAVIGFYMYDSKVFDYIKMINPSNRGEYEITSVNNIYIERERLEYSILQGNWTDAGTFESYQQANNILMNVKNQLIENT</sequence>
<dbReference type="EMBL" id="MWSK01000002">
    <property type="protein sequence ID" value="OXS79285.1"/>
    <property type="molecule type" value="Genomic_DNA"/>
</dbReference>